<feature type="region of interest" description="Disordered" evidence="13">
    <location>
        <begin position="1"/>
        <end position="37"/>
    </location>
</feature>
<comment type="cofactor">
    <cofactor evidence="1">
        <name>[4Fe-4S] cluster</name>
        <dbReference type="ChEBI" id="CHEBI:49883"/>
    </cofactor>
</comment>
<dbReference type="SMART" id="SM00929">
    <property type="entry name" value="NADH-G_4Fe-4S_3"/>
    <property type="match status" value="1"/>
</dbReference>
<dbReference type="InterPro" id="IPR054351">
    <property type="entry name" value="NADH_UbQ_OxRdtase_ferredoxin"/>
</dbReference>
<dbReference type="PROSITE" id="PS00641">
    <property type="entry name" value="COMPLEX1_75K_1"/>
    <property type="match status" value="1"/>
</dbReference>
<comment type="similarity">
    <text evidence="2 12">Belongs to the complex I 75 kDa subunit family.</text>
</comment>
<feature type="non-terminal residue" evidence="17">
    <location>
        <position position="1"/>
    </location>
</feature>
<evidence type="ECO:0000256" key="2">
    <source>
        <dbReference type="ARBA" id="ARBA00005404"/>
    </source>
</evidence>
<dbReference type="EMBL" id="LUCM01010026">
    <property type="protein sequence ID" value="KAA0186017.1"/>
    <property type="molecule type" value="Genomic_DNA"/>
</dbReference>
<dbReference type="InterPro" id="IPR001041">
    <property type="entry name" value="2Fe-2S_ferredoxin-type"/>
</dbReference>
<dbReference type="SUPFAM" id="SSF54292">
    <property type="entry name" value="2Fe-2S ferredoxin-like"/>
    <property type="match status" value="1"/>
</dbReference>
<evidence type="ECO:0000256" key="4">
    <source>
        <dbReference type="ARBA" id="ARBA00022485"/>
    </source>
</evidence>
<dbReference type="OrthoDB" id="10249365at2759"/>
<dbReference type="PROSITE" id="PS00642">
    <property type="entry name" value="COMPLEX1_75K_2"/>
    <property type="match status" value="1"/>
</dbReference>
<evidence type="ECO:0000259" key="14">
    <source>
        <dbReference type="PROSITE" id="PS51085"/>
    </source>
</evidence>
<dbReference type="GO" id="GO:0005743">
    <property type="term" value="C:mitochondrial inner membrane"/>
    <property type="evidence" value="ECO:0007669"/>
    <property type="project" value="UniProtKB-ARBA"/>
</dbReference>
<dbReference type="GO" id="GO:0051539">
    <property type="term" value="F:4 iron, 4 sulfur cluster binding"/>
    <property type="evidence" value="ECO:0007669"/>
    <property type="project" value="UniProtKB-KW"/>
</dbReference>
<keyword evidence="6" id="KW-1278">Translocase</keyword>
<dbReference type="AlphaFoldDB" id="A0A8E0RRB0"/>
<dbReference type="SUPFAM" id="SSF54862">
    <property type="entry name" value="4Fe-4S ferredoxins"/>
    <property type="match status" value="1"/>
</dbReference>
<evidence type="ECO:0000256" key="1">
    <source>
        <dbReference type="ARBA" id="ARBA00001966"/>
    </source>
</evidence>
<dbReference type="InterPro" id="IPR006656">
    <property type="entry name" value="Mopterin_OxRdtase"/>
</dbReference>
<evidence type="ECO:0000259" key="15">
    <source>
        <dbReference type="PROSITE" id="PS51669"/>
    </source>
</evidence>
<evidence type="ECO:0000256" key="3">
    <source>
        <dbReference type="ARBA" id="ARBA00013888"/>
    </source>
</evidence>
<dbReference type="PROSITE" id="PS00643">
    <property type="entry name" value="COMPLEX1_75K_3"/>
    <property type="match status" value="1"/>
</dbReference>
<keyword evidence="9" id="KW-0520">NAD</keyword>
<evidence type="ECO:0000256" key="5">
    <source>
        <dbReference type="ARBA" id="ARBA00022723"/>
    </source>
</evidence>
<dbReference type="FunFam" id="3.30.70.20:FF:000002">
    <property type="entry name" value="NADH-ubiquinone oxidoreductase 75 kDa subunit"/>
    <property type="match status" value="1"/>
</dbReference>
<organism evidence="17 18">
    <name type="scientific">Fasciolopsis buskii</name>
    <dbReference type="NCBI Taxonomy" id="27845"/>
    <lineage>
        <taxon>Eukaryota</taxon>
        <taxon>Metazoa</taxon>
        <taxon>Spiralia</taxon>
        <taxon>Lophotrochozoa</taxon>
        <taxon>Platyhelminthes</taxon>
        <taxon>Trematoda</taxon>
        <taxon>Digenea</taxon>
        <taxon>Plagiorchiida</taxon>
        <taxon>Echinostomata</taxon>
        <taxon>Echinostomatoidea</taxon>
        <taxon>Fasciolidae</taxon>
        <taxon>Fasciolopsis</taxon>
    </lineage>
</organism>
<evidence type="ECO:0000259" key="16">
    <source>
        <dbReference type="PROSITE" id="PS51839"/>
    </source>
</evidence>
<evidence type="ECO:0000256" key="13">
    <source>
        <dbReference type="SAM" id="MobiDB-lite"/>
    </source>
</evidence>
<dbReference type="Gene3D" id="3.10.20.740">
    <property type="match status" value="1"/>
</dbReference>
<dbReference type="InterPro" id="IPR006963">
    <property type="entry name" value="Mopterin_OxRdtase_4Fe-4S_dom"/>
</dbReference>
<evidence type="ECO:0000256" key="6">
    <source>
        <dbReference type="ARBA" id="ARBA00022967"/>
    </source>
</evidence>
<dbReference type="InterPro" id="IPR019574">
    <property type="entry name" value="NADH_UbQ_OxRdtase_Gsu_4Fe4S-bd"/>
</dbReference>
<dbReference type="CDD" id="cd00207">
    <property type="entry name" value="fer2"/>
    <property type="match status" value="1"/>
</dbReference>
<keyword evidence="7" id="KW-0408">Iron</keyword>
<evidence type="ECO:0000313" key="17">
    <source>
        <dbReference type="EMBL" id="KAA0186017.1"/>
    </source>
</evidence>
<evidence type="ECO:0000256" key="9">
    <source>
        <dbReference type="ARBA" id="ARBA00023027"/>
    </source>
</evidence>
<dbReference type="GO" id="GO:0042773">
    <property type="term" value="P:ATP synthesis coupled electron transport"/>
    <property type="evidence" value="ECO:0007669"/>
    <property type="project" value="InterPro"/>
</dbReference>
<dbReference type="Gene3D" id="3.30.200.210">
    <property type="match status" value="1"/>
</dbReference>
<reference evidence="17" key="1">
    <citation type="submission" date="2019-05" db="EMBL/GenBank/DDBJ databases">
        <title>Annotation for the trematode Fasciolopsis buski.</title>
        <authorList>
            <person name="Choi Y.-J."/>
        </authorList>
    </citation>
    <scope>NUCLEOTIDE SEQUENCE</scope>
    <source>
        <strain evidence="17">HT</strain>
        <tissue evidence="17">Whole worm</tissue>
    </source>
</reference>
<feature type="domain" description="4Fe-4S Mo/W bis-MGD-type" evidence="15">
    <location>
        <begin position="258"/>
        <end position="314"/>
    </location>
</feature>
<evidence type="ECO:0000256" key="10">
    <source>
        <dbReference type="ARBA" id="ARBA00034078"/>
    </source>
</evidence>
<dbReference type="PROSITE" id="PS51669">
    <property type="entry name" value="4FE4S_MOW_BIS_MGD"/>
    <property type="match status" value="1"/>
</dbReference>
<evidence type="ECO:0000256" key="8">
    <source>
        <dbReference type="ARBA" id="ARBA00023014"/>
    </source>
</evidence>
<dbReference type="Pfam" id="PF00384">
    <property type="entry name" value="Molybdopterin"/>
    <property type="match status" value="1"/>
</dbReference>
<dbReference type="SUPFAM" id="SSF53706">
    <property type="entry name" value="Formate dehydrogenase/DMSO reductase, domains 1-3"/>
    <property type="match status" value="1"/>
</dbReference>
<dbReference type="GO" id="GO:0008137">
    <property type="term" value="F:NADH dehydrogenase (ubiquinone) activity"/>
    <property type="evidence" value="ECO:0007669"/>
    <property type="project" value="UniProtKB-EC"/>
</dbReference>
<keyword evidence="18" id="KW-1185">Reference proteome</keyword>
<comment type="caution">
    <text evidence="17">The sequence shown here is derived from an EMBL/GenBank/DDBJ whole genome shotgun (WGS) entry which is preliminary data.</text>
</comment>
<dbReference type="FunFam" id="3.10.20.740:FF:000001">
    <property type="entry name" value="NADH-quinone oxidoreductase subunit G"/>
    <property type="match status" value="1"/>
</dbReference>
<dbReference type="FunFam" id="3.30.200.210:FF:000002">
    <property type="entry name" value="NADH-ubiquinone oxidoreductase 75 kDa subunit"/>
    <property type="match status" value="1"/>
</dbReference>
<accession>A0A8E0RRB0</accession>
<gene>
    <name evidence="17" type="ORF">FBUS_10655</name>
</gene>
<feature type="compositionally biased region" description="Low complexity" evidence="13">
    <location>
        <begin position="18"/>
        <end position="32"/>
    </location>
</feature>
<keyword evidence="17" id="KW-0830">Ubiquinone</keyword>
<dbReference type="PANTHER" id="PTHR43105">
    <property type="entry name" value="RESPIRATORY NITRATE REDUCTASE"/>
    <property type="match status" value="1"/>
</dbReference>
<protein>
    <recommendedName>
        <fullName evidence="3">NADH-ubiquinone oxidoreductase 75 kDa subunit, mitochondrial</fullName>
    </recommendedName>
</protein>
<evidence type="ECO:0000256" key="12">
    <source>
        <dbReference type="RuleBase" id="RU004523"/>
    </source>
</evidence>
<dbReference type="Pfam" id="PF22151">
    <property type="entry name" value="Fer4_NDSU1"/>
    <property type="match status" value="1"/>
</dbReference>
<comment type="catalytic activity">
    <reaction evidence="11">
        <text>a ubiquinone + NADH + 5 H(+)(in) = a ubiquinol + NAD(+) + 4 H(+)(out)</text>
        <dbReference type="Rhea" id="RHEA:29091"/>
        <dbReference type="Rhea" id="RHEA-COMP:9565"/>
        <dbReference type="Rhea" id="RHEA-COMP:9566"/>
        <dbReference type="ChEBI" id="CHEBI:15378"/>
        <dbReference type="ChEBI" id="CHEBI:16389"/>
        <dbReference type="ChEBI" id="CHEBI:17976"/>
        <dbReference type="ChEBI" id="CHEBI:57540"/>
        <dbReference type="ChEBI" id="CHEBI:57945"/>
        <dbReference type="EC" id="7.1.1.2"/>
    </reaction>
</comment>
<proteinExistence type="inferred from homology"/>
<dbReference type="GO" id="GO:0045271">
    <property type="term" value="C:respiratory chain complex I"/>
    <property type="evidence" value="ECO:0007669"/>
    <property type="project" value="UniProtKB-ARBA"/>
</dbReference>
<dbReference type="InterPro" id="IPR036010">
    <property type="entry name" value="2Fe-2S_ferredoxin-like_sf"/>
</dbReference>
<evidence type="ECO:0000313" key="18">
    <source>
        <dbReference type="Proteomes" id="UP000728185"/>
    </source>
</evidence>
<evidence type="ECO:0000256" key="7">
    <source>
        <dbReference type="ARBA" id="ARBA00023004"/>
    </source>
</evidence>
<dbReference type="GO" id="GO:0046872">
    <property type="term" value="F:metal ion binding"/>
    <property type="evidence" value="ECO:0007669"/>
    <property type="project" value="UniProtKB-KW"/>
</dbReference>
<dbReference type="Pfam" id="PF10588">
    <property type="entry name" value="NADH-G_4Fe-4S_3"/>
    <property type="match status" value="1"/>
</dbReference>
<dbReference type="InterPro" id="IPR050123">
    <property type="entry name" value="Prok_molybdopt-oxidoreductase"/>
</dbReference>
<feature type="domain" description="4Fe-4S His(Cys)3-ligated-type" evidence="16">
    <location>
        <begin position="117"/>
        <end position="156"/>
    </location>
</feature>
<dbReference type="Gene3D" id="3.30.70.20">
    <property type="match status" value="1"/>
</dbReference>
<name>A0A8E0RRB0_9TREM</name>
<keyword evidence="5" id="KW-0479">Metal-binding</keyword>
<evidence type="ECO:0000256" key="11">
    <source>
        <dbReference type="ARBA" id="ARBA00049551"/>
    </source>
</evidence>
<dbReference type="NCBIfam" id="TIGR01973">
    <property type="entry name" value="NuoG"/>
    <property type="match status" value="1"/>
</dbReference>
<sequence length="489" mass="54153">AIIAANTSTQKGPLKSANPTVSTTGSTTSKNTSPPPVSKQIEVFIDGKSVLCDPGITVLQACALGGVEIPRFCYHERLSIAGNCRMCLVEVEKSLKPIASCAMPVMPGMRIKTDSPVTRKAREGVMEFLLVNHPLDCPICDQGGECDLQDQSMNFGSDRSRFVDNRFTGKRAVEDKDLGPLIKTIMTRCIQCTRCVRFANEVAGIPDLGTTGRGNNLQIGTYVDKPFFSELSGNIIDLCPVGALTSKPYAFTARPWETRRIESIDVMDAIGTNIVISMRTNEVLRVIPRLNEEVNEEWLSDKGRFSYDGLHRQRLVEPMLREPDGALNYATWEDVLVTIGERFLSLDESPDQVAAVVGPFVDAETMITLKDLANRFNSELLFTEESFPVRETDIRSNYLFNSRIIGVEEADVLLLIGTNPRFEAPTLNARIRKCWIHNDLEIALIGPRVDLTYDYEHLGDSVSVLQDLVTGKHPFAKVSCIATLFLILC</sequence>
<dbReference type="Proteomes" id="UP000728185">
    <property type="component" value="Unassembled WGS sequence"/>
</dbReference>
<comment type="cofactor">
    <cofactor evidence="10">
        <name>[2Fe-2S] cluster</name>
        <dbReference type="ChEBI" id="CHEBI:190135"/>
    </cofactor>
</comment>
<keyword evidence="4" id="KW-0004">4Fe-4S</keyword>
<dbReference type="Pfam" id="PF13510">
    <property type="entry name" value="Fer2_4"/>
    <property type="match status" value="1"/>
</dbReference>
<feature type="domain" description="2Fe-2S ferredoxin-type" evidence="14">
    <location>
        <begin position="39"/>
        <end position="117"/>
    </location>
</feature>
<dbReference type="InterPro" id="IPR010228">
    <property type="entry name" value="NADH_UbQ_OxRdtase_Gsu"/>
</dbReference>
<dbReference type="InterPro" id="IPR000283">
    <property type="entry name" value="NADH_UbQ_OxRdtase_75kDa_su_CS"/>
</dbReference>
<dbReference type="PANTHER" id="PTHR43105:SF13">
    <property type="entry name" value="NADH-UBIQUINONE OXIDOREDUCTASE 75 KDA SUBUNIT, MITOCHONDRIAL"/>
    <property type="match status" value="1"/>
</dbReference>
<feature type="compositionally biased region" description="Polar residues" evidence="13">
    <location>
        <begin position="1"/>
        <end position="11"/>
    </location>
</feature>
<dbReference type="Pfam" id="PF22117">
    <property type="entry name" value="Fer4_Nqo3"/>
    <property type="match status" value="1"/>
</dbReference>
<dbReference type="PROSITE" id="PS51839">
    <property type="entry name" value="4FE4S_HC3"/>
    <property type="match status" value="1"/>
</dbReference>
<dbReference type="GO" id="GO:0016651">
    <property type="term" value="F:oxidoreductase activity, acting on NAD(P)H"/>
    <property type="evidence" value="ECO:0007669"/>
    <property type="project" value="InterPro"/>
</dbReference>
<dbReference type="PROSITE" id="PS51085">
    <property type="entry name" value="2FE2S_FER_2"/>
    <property type="match status" value="1"/>
</dbReference>
<keyword evidence="8" id="KW-0411">Iron-sulfur</keyword>